<evidence type="ECO:0000313" key="1">
    <source>
        <dbReference type="EMBL" id="GAC30299.1"/>
    </source>
</evidence>
<dbReference type="AlphaFoldDB" id="K6YC66"/>
<comment type="caution">
    <text evidence="1">The sequence shown here is derived from an EMBL/GenBank/DDBJ whole genome shotgun (WGS) entry which is preliminary data.</text>
</comment>
<protein>
    <submittedName>
        <fullName evidence="1">Uncharacterized protein</fullName>
    </submittedName>
</protein>
<dbReference type="Proteomes" id="UP000006251">
    <property type="component" value="Unassembled WGS sequence"/>
</dbReference>
<gene>
    <name evidence="1" type="ORF">GPAL_3451</name>
</gene>
<dbReference type="EMBL" id="BAEQ01000054">
    <property type="protein sequence ID" value="GAC30299.1"/>
    <property type="molecule type" value="Genomic_DNA"/>
</dbReference>
<organism evidence="1 2">
    <name type="scientific">Brumicola pallidula DSM 14239 = ACAM 615</name>
    <dbReference type="NCBI Taxonomy" id="1121922"/>
    <lineage>
        <taxon>Bacteria</taxon>
        <taxon>Pseudomonadati</taxon>
        <taxon>Pseudomonadota</taxon>
        <taxon>Gammaproteobacteria</taxon>
        <taxon>Alteromonadales</taxon>
        <taxon>Alteromonadaceae</taxon>
        <taxon>Brumicola</taxon>
    </lineage>
</organism>
<accession>K6YC66</accession>
<name>K6YC66_9ALTE</name>
<sequence>MKLAHCLEKDCHRENMMNWSNEINLTTLNANSVIPATVLE</sequence>
<reference evidence="2" key="1">
    <citation type="journal article" date="2014" name="Environ. Microbiol.">
        <title>Comparative genomics of the marine bacterial genus Glaciecola reveals the high degree of genomic diversity and genomic characteristic for cold adaptation.</title>
        <authorList>
            <person name="Qin Q.L."/>
            <person name="Xie B.B."/>
            <person name="Yu Y."/>
            <person name="Shu Y.L."/>
            <person name="Rong J.C."/>
            <person name="Zhang Y.J."/>
            <person name="Zhao D.L."/>
            <person name="Chen X.L."/>
            <person name="Zhang X.Y."/>
            <person name="Chen B."/>
            <person name="Zhou B.C."/>
            <person name="Zhang Y.Z."/>
        </authorList>
    </citation>
    <scope>NUCLEOTIDE SEQUENCE [LARGE SCALE GENOMIC DNA]</scope>
    <source>
        <strain evidence="2">ACAM 615</strain>
    </source>
</reference>
<proteinExistence type="predicted"/>
<keyword evidence="2" id="KW-1185">Reference proteome</keyword>
<evidence type="ECO:0000313" key="2">
    <source>
        <dbReference type="Proteomes" id="UP000006251"/>
    </source>
</evidence>